<dbReference type="Gene3D" id="2.130.10.30">
    <property type="entry name" value="Regulator of chromosome condensation 1/beta-lactamase-inhibitor protein II"/>
    <property type="match status" value="2"/>
</dbReference>
<evidence type="ECO:0000313" key="4">
    <source>
        <dbReference type="Proteomes" id="UP001434883"/>
    </source>
</evidence>
<dbReference type="InterPro" id="IPR009091">
    <property type="entry name" value="RCC1/BLIP-II"/>
</dbReference>
<feature type="region of interest" description="Disordered" evidence="2">
    <location>
        <begin position="357"/>
        <end position="376"/>
    </location>
</feature>
<comment type="caution">
    <text evidence="3">The sequence shown here is derived from an EMBL/GenBank/DDBJ whole genome shotgun (WGS) entry which is preliminary data.</text>
</comment>
<dbReference type="InterPro" id="IPR051984">
    <property type="entry name" value="Alsin"/>
</dbReference>
<protein>
    <submittedName>
        <fullName evidence="3">Uncharacterized protein</fullName>
    </submittedName>
</protein>
<sequence length="542" mass="59547">PADERVVQAPDRGLLHVWPSGGGTEQLFSETVLLSRPVVQVSLGEHHGVLLAQGGQVFSFGELSWRGLSVPVSAPVLEASLLGRTVVYVAAGGFHCGVISEQGSVYMWGENTAGQCGQTERAFVTNITAVGLGEWMPAWPRHQYLPCVETSEGMFKAEYTSASDVFDFINQICIVACGAYHSLALVCSLPAQHFSTQSTPKMRERDRSLQCPVPDREELVTAEDAHYCPLGVELSEVTRSEVNTSLLLPEDMFPDSGSIQLECHLAAAPSPDPLLLCFCMSRLQPLCIKSLTGQEVIKVAAGSHHSLALTAQCQLSDGLRVWDVSAGQSHSLLLADGDCVQPVLLYCGQQSEPPSALSEEVQNRGSSQTSHNRAESYSVRPTLLPFCIEMNYISSVYGSGRMCAALTDRNMMGFIAAIHELASRERRFCCWMSDVRKVLLTPLRTKGENRLDALIGDQTCLRRTGFYAFTRDFSPTESTCQMLGELCTHLFFALCESFIHLSKLVSRHAASLSYFLQNAQSRDVTSFPLLTHSERFLETYRK</sequence>
<evidence type="ECO:0000256" key="2">
    <source>
        <dbReference type="SAM" id="MobiDB-lite"/>
    </source>
</evidence>
<feature type="non-terminal residue" evidence="3">
    <location>
        <position position="1"/>
    </location>
</feature>
<dbReference type="PROSITE" id="PS50012">
    <property type="entry name" value="RCC1_3"/>
    <property type="match status" value="2"/>
</dbReference>
<accession>A0ABV0QR32</accession>
<feature type="repeat" description="RCC1" evidence="1">
    <location>
        <begin position="55"/>
        <end position="102"/>
    </location>
</feature>
<evidence type="ECO:0000256" key="1">
    <source>
        <dbReference type="PROSITE-ProRule" id="PRU00235"/>
    </source>
</evidence>
<dbReference type="SUPFAM" id="SSF50985">
    <property type="entry name" value="RCC1/BLIP-II"/>
    <property type="match status" value="1"/>
</dbReference>
<evidence type="ECO:0000313" key="3">
    <source>
        <dbReference type="EMBL" id="MEQ2197901.1"/>
    </source>
</evidence>
<dbReference type="InterPro" id="IPR000408">
    <property type="entry name" value="Reg_chr_condens"/>
</dbReference>
<dbReference type="PANTHER" id="PTHR46089">
    <property type="entry name" value="ALSIN HOMOLOG"/>
    <property type="match status" value="1"/>
</dbReference>
<organism evidence="3 4">
    <name type="scientific">Xenoophorus captivus</name>
    <dbReference type="NCBI Taxonomy" id="1517983"/>
    <lineage>
        <taxon>Eukaryota</taxon>
        <taxon>Metazoa</taxon>
        <taxon>Chordata</taxon>
        <taxon>Craniata</taxon>
        <taxon>Vertebrata</taxon>
        <taxon>Euteleostomi</taxon>
        <taxon>Actinopterygii</taxon>
        <taxon>Neopterygii</taxon>
        <taxon>Teleostei</taxon>
        <taxon>Neoteleostei</taxon>
        <taxon>Acanthomorphata</taxon>
        <taxon>Ovalentaria</taxon>
        <taxon>Atherinomorphae</taxon>
        <taxon>Cyprinodontiformes</taxon>
        <taxon>Goodeidae</taxon>
        <taxon>Xenoophorus</taxon>
    </lineage>
</organism>
<feature type="repeat" description="RCC1" evidence="1">
    <location>
        <begin position="103"/>
        <end position="188"/>
    </location>
</feature>
<reference evidence="3 4" key="1">
    <citation type="submission" date="2021-06" db="EMBL/GenBank/DDBJ databases">
        <authorList>
            <person name="Palmer J.M."/>
        </authorList>
    </citation>
    <scope>NUCLEOTIDE SEQUENCE [LARGE SCALE GENOMIC DNA]</scope>
    <source>
        <strain evidence="3 4">XC_2019</strain>
        <tissue evidence="3">Muscle</tissue>
    </source>
</reference>
<dbReference type="EMBL" id="JAHRIN010018328">
    <property type="protein sequence ID" value="MEQ2197901.1"/>
    <property type="molecule type" value="Genomic_DNA"/>
</dbReference>
<dbReference type="PANTHER" id="PTHR46089:SF3">
    <property type="entry name" value="ALSIN"/>
    <property type="match status" value="1"/>
</dbReference>
<gene>
    <name evidence="3" type="ORF">XENOCAPTIV_004874</name>
</gene>
<name>A0ABV0QR32_9TELE</name>
<dbReference type="Pfam" id="PF13540">
    <property type="entry name" value="RCC1_2"/>
    <property type="match status" value="1"/>
</dbReference>
<keyword evidence="4" id="KW-1185">Reference proteome</keyword>
<dbReference type="PROSITE" id="PS00626">
    <property type="entry name" value="RCC1_2"/>
    <property type="match status" value="2"/>
</dbReference>
<dbReference type="Proteomes" id="UP001434883">
    <property type="component" value="Unassembled WGS sequence"/>
</dbReference>
<proteinExistence type="predicted"/>